<dbReference type="PANTHER" id="PTHR47197">
    <property type="entry name" value="PROTEIN NIRF"/>
    <property type="match status" value="1"/>
</dbReference>
<protein>
    <submittedName>
        <fullName evidence="3">Uncharacterized protein</fullName>
    </submittedName>
</protein>
<keyword evidence="2" id="KW-0732">Signal</keyword>
<feature type="compositionally biased region" description="Low complexity" evidence="1">
    <location>
        <begin position="24"/>
        <end position="33"/>
    </location>
</feature>
<proteinExistence type="predicted"/>
<sequence length="407" mass="41385">MIRTTTVGALALTAAAALALSGCATPGGAASAPEETEAASDVAELDAPRPRLAVTHDDGVVVLDAATLDVVADIPTDATPRAVAAEDGRHAFLTDPEGVSVLDLGVWSDAHGDHGHSYETEPALTDLRFELAKPSHVVEHDGVTALFGDGEGEVVLVDTSDLADGADELRRIELRAAHHGVALQLEDGVVLTTDGDESANDSVVALDADGEELARTDDCTGVHGETIAAGATVAFGCIGAVTTYADGAFDRIALPDADGRVGGPKGDAESPVLFADYSREGEDGRDTVALIDVESGTVRLVALPTGYSYSSLARDGEDRGVVLGLDGALHLIDFDAGEITTSIPAIDAWTAPEGHGTPTPGVVVHDGVAYVTEPAANRVAAVDLDGASVLAEAELDVAPRQAAVVSG</sequence>
<feature type="signal peptide" evidence="2">
    <location>
        <begin position="1"/>
        <end position="19"/>
    </location>
</feature>
<gene>
    <name evidence="3" type="ORF">RH861_02975</name>
</gene>
<dbReference type="InterPro" id="IPR051200">
    <property type="entry name" value="Host-pathogen_enzymatic-act"/>
</dbReference>
<reference evidence="4" key="1">
    <citation type="submission" date="2023-07" db="EMBL/GenBank/DDBJ databases">
        <title>Description of three actinobacteria isolated from air of manufacturing shop in a pharmaceutical factory.</title>
        <authorList>
            <person name="Zhang D.-F."/>
        </authorList>
    </citation>
    <scope>NUCLEOTIDE SEQUENCE [LARGE SCALE GENOMIC DNA]</scope>
    <source>
        <strain evidence="4">CCTCC AB 2011122</strain>
    </source>
</reference>
<dbReference type="InterPro" id="IPR015943">
    <property type="entry name" value="WD40/YVTN_repeat-like_dom_sf"/>
</dbReference>
<name>A0ABU1FGZ4_9MICO</name>
<dbReference type="RefSeq" id="WP_310519681.1">
    <property type="nucleotide sequence ID" value="NZ_BAABBS010000004.1"/>
</dbReference>
<dbReference type="PROSITE" id="PS51257">
    <property type="entry name" value="PROKAR_LIPOPROTEIN"/>
    <property type="match status" value="1"/>
</dbReference>
<comment type="caution">
    <text evidence="3">The sequence shown here is derived from an EMBL/GenBank/DDBJ whole genome shotgun (WGS) entry which is preliminary data.</text>
</comment>
<feature type="region of interest" description="Disordered" evidence="1">
    <location>
        <begin position="24"/>
        <end position="43"/>
    </location>
</feature>
<dbReference type="PANTHER" id="PTHR47197:SF3">
    <property type="entry name" value="DIHYDRO-HEME D1 DEHYDROGENASE"/>
    <property type="match status" value="1"/>
</dbReference>
<dbReference type="Proteomes" id="UP001260072">
    <property type="component" value="Unassembled WGS sequence"/>
</dbReference>
<evidence type="ECO:0000313" key="3">
    <source>
        <dbReference type="EMBL" id="MDR5691019.1"/>
    </source>
</evidence>
<evidence type="ECO:0000256" key="2">
    <source>
        <dbReference type="SAM" id="SignalP"/>
    </source>
</evidence>
<evidence type="ECO:0000313" key="4">
    <source>
        <dbReference type="Proteomes" id="UP001260072"/>
    </source>
</evidence>
<dbReference type="InterPro" id="IPR011044">
    <property type="entry name" value="Quino_amine_DH_bsu"/>
</dbReference>
<feature type="chain" id="PRO_5047178990" evidence="2">
    <location>
        <begin position="20"/>
        <end position="407"/>
    </location>
</feature>
<dbReference type="Gene3D" id="2.130.10.10">
    <property type="entry name" value="YVTN repeat-like/Quinoprotein amine dehydrogenase"/>
    <property type="match status" value="2"/>
</dbReference>
<organism evidence="3 4">
    <name type="scientific">Agromyces indicus</name>
    <dbReference type="NCBI Taxonomy" id="758919"/>
    <lineage>
        <taxon>Bacteria</taxon>
        <taxon>Bacillati</taxon>
        <taxon>Actinomycetota</taxon>
        <taxon>Actinomycetes</taxon>
        <taxon>Micrococcales</taxon>
        <taxon>Microbacteriaceae</taxon>
        <taxon>Agromyces</taxon>
    </lineage>
</organism>
<keyword evidence="4" id="KW-1185">Reference proteome</keyword>
<dbReference type="EMBL" id="JAVKGS010000001">
    <property type="protein sequence ID" value="MDR5691019.1"/>
    <property type="molecule type" value="Genomic_DNA"/>
</dbReference>
<accession>A0ABU1FGZ4</accession>
<evidence type="ECO:0000256" key="1">
    <source>
        <dbReference type="SAM" id="MobiDB-lite"/>
    </source>
</evidence>
<dbReference type="SUPFAM" id="SSF50969">
    <property type="entry name" value="YVTN repeat-like/Quinoprotein amine dehydrogenase"/>
    <property type="match status" value="1"/>
</dbReference>